<dbReference type="EMBL" id="BLAL01000182">
    <property type="protein sequence ID" value="GES88767.1"/>
    <property type="molecule type" value="Genomic_DNA"/>
</dbReference>
<dbReference type="Proteomes" id="UP000615446">
    <property type="component" value="Unassembled WGS sequence"/>
</dbReference>
<protein>
    <submittedName>
        <fullName evidence="2">Uncharacterized protein</fullName>
    </submittedName>
</protein>
<proteinExistence type="predicted"/>
<sequence>MLRQRMRCDALSFSSADYDHIMQCEEKNRVAWNQPIHMLTALLSNINVVNGQTEQETQGHDVSLFTELEKKIRDAKIELSKSIDSVLEEAGKAKKTGSKKRSQESQAIPRTKKENISSTKSFEDILDLYKRSSSEIKKIRASGHTLIPN</sequence>
<feature type="region of interest" description="Disordered" evidence="1">
    <location>
        <begin position="90"/>
        <end position="116"/>
    </location>
</feature>
<evidence type="ECO:0000313" key="3">
    <source>
        <dbReference type="Proteomes" id="UP000615446"/>
    </source>
</evidence>
<evidence type="ECO:0000256" key="1">
    <source>
        <dbReference type="SAM" id="MobiDB-lite"/>
    </source>
</evidence>
<comment type="caution">
    <text evidence="2">The sequence shown here is derived from an EMBL/GenBank/DDBJ whole genome shotgun (WGS) entry which is preliminary data.</text>
</comment>
<reference evidence="2" key="1">
    <citation type="submission" date="2019-10" db="EMBL/GenBank/DDBJ databases">
        <title>Conservation and host-specific expression of non-tandemly repeated heterogenous ribosome RNA gene in arbuscular mycorrhizal fungi.</title>
        <authorList>
            <person name="Maeda T."/>
            <person name="Kobayashi Y."/>
            <person name="Nakagawa T."/>
            <person name="Ezawa T."/>
            <person name="Yamaguchi K."/>
            <person name="Bino T."/>
            <person name="Nishimoto Y."/>
            <person name="Shigenobu S."/>
            <person name="Kawaguchi M."/>
        </authorList>
    </citation>
    <scope>NUCLEOTIDE SEQUENCE</scope>
    <source>
        <strain evidence="2">HR1</strain>
    </source>
</reference>
<organism evidence="2 3">
    <name type="scientific">Rhizophagus clarus</name>
    <dbReference type="NCBI Taxonomy" id="94130"/>
    <lineage>
        <taxon>Eukaryota</taxon>
        <taxon>Fungi</taxon>
        <taxon>Fungi incertae sedis</taxon>
        <taxon>Mucoromycota</taxon>
        <taxon>Glomeromycotina</taxon>
        <taxon>Glomeromycetes</taxon>
        <taxon>Glomerales</taxon>
        <taxon>Glomeraceae</taxon>
        <taxon>Rhizophagus</taxon>
    </lineage>
</organism>
<gene>
    <name evidence="2" type="ORF">RCL2_001569500</name>
</gene>
<accession>A0A8H3LHS0</accession>
<name>A0A8H3LHS0_9GLOM</name>
<evidence type="ECO:0000313" key="2">
    <source>
        <dbReference type="EMBL" id="GES88767.1"/>
    </source>
</evidence>
<dbReference type="AlphaFoldDB" id="A0A8H3LHS0"/>